<comment type="caution">
    <text evidence="10">The sequence shown here is derived from an EMBL/GenBank/DDBJ whole genome shotgun (WGS) entry which is preliminary data.</text>
</comment>
<dbReference type="Proteomes" id="UP000664277">
    <property type="component" value="Unassembled WGS sequence"/>
</dbReference>
<evidence type="ECO:0000256" key="2">
    <source>
        <dbReference type="ARBA" id="ARBA00012815"/>
    </source>
</evidence>
<feature type="binding site" evidence="8">
    <location>
        <position position="153"/>
    </location>
    <ligand>
        <name>L-histidine</name>
        <dbReference type="ChEBI" id="CHEBI:57595"/>
    </ligand>
</feature>
<evidence type="ECO:0000313" key="10">
    <source>
        <dbReference type="EMBL" id="MBN8662195.1"/>
    </source>
</evidence>
<evidence type="ECO:0000256" key="1">
    <source>
        <dbReference type="ARBA" id="ARBA00008226"/>
    </source>
</evidence>
<keyword evidence="5" id="KW-0648">Protein biosynthesis</keyword>
<gene>
    <name evidence="10" type="primary">hisS</name>
    <name evidence="10" type="ORF">J0M35_17635</name>
</gene>
<feature type="domain" description="Aminoacyl-transfer RNA synthetases class-II family profile" evidence="9">
    <location>
        <begin position="31"/>
        <end position="363"/>
    </location>
</feature>
<dbReference type="GO" id="GO:0005524">
    <property type="term" value="F:ATP binding"/>
    <property type="evidence" value="ECO:0007669"/>
    <property type="project" value="UniProtKB-KW"/>
</dbReference>
<keyword evidence="4" id="KW-0067">ATP-binding</keyword>
<feature type="binding site" evidence="8">
    <location>
        <position position="157"/>
    </location>
    <ligand>
        <name>L-histidine</name>
        <dbReference type="ChEBI" id="CHEBI:57595"/>
    </ligand>
</feature>
<dbReference type="PANTHER" id="PTHR11476">
    <property type="entry name" value="HISTIDYL-TRNA SYNTHETASE"/>
    <property type="match status" value="1"/>
</dbReference>
<keyword evidence="3" id="KW-0547">Nucleotide-binding</keyword>
<dbReference type="SUPFAM" id="SSF55681">
    <property type="entry name" value="Class II aaRS and biotin synthetases"/>
    <property type="match status" value="1"/>
</dbReference>
<comment type="similarity">
    <text evidence="1">Belongs to the class-II aminoacyl-tRNA synthetase family.</text>
</comment>
<dbReference type="AlphaFoldDB" id="A0A8J7TNU7"/>
<evidence type="ECO:0000256" key="4">
    <source>
        <dbReference type="ARBA" id="ARBA00022840"/>
    </source>
</evidence>
<comment type="catalytic activity">
    <reaction evidence="6">
        <text>tRNA(His) + L-histidine + ATP = L-histidyl-tRNA(His) + AMP + diphosphate + H(+)</text>
        <dbReference type="Rhea" id="RHEA:17313"/>
        <dbReference type="Rhea" id="RHEA-COMP:9665"/>
        <dbReference type="Rhea" id="RHEA-COMP:9689"/>
        <dbReference type="ChEBI" id="CHEBI:15378"/>
        <dbReference type="ChEBI" id="CHEBI:30616"/>
        <dbReference type="ChEBI" id="CHEBI:33019"/>
        <dbReference type="ChEBI" id="CHEBI:57595"/>
        <dbReference type="ChEBI" id="CHEBI:78442"/>
        <dbReference type="ChEBI" id="CHEBI:78527"/>
        <dbReference type="ChEBI" id="CHEBI:456215"/>
        <dbReference type="EC" id="6.1.1.21"/>
    </reaction>
</comment>
<dbReference type="Gene3D" id="3.30.930.10">
    <property type="entry name" value="Bira Bifunctional Protein, Domain 2"/>
    <property type="match status" value="1"/>
</dbReference>
<evidence type="ECO:0000259" key="9">
    <source>
        <dbReference type="PROSITE" id="PS50862"/>
    </source>
</evidence>
<dbReference type="GO" id="GO:0005737">
    <property type="term" value="C:cytoplasm"/>
    <property type="evidence" value="ECO:0007669"/>
    <property type="project" value="UniProtKB-UniRule"/>
</dbReference>
<evidence type="ECO:0000256" key="6">
    <source>
        <dbReference type="ARBA" id="ARBA00047639"/>
    </source>
</evidence>
<keyword evidence="10" id="KW-0436">Ligase</keyword>
<dbReference type="InterPro" id="IPR006195">
    <property type="entry name" value="aa-tRNA-synth_II"/>
</dbReference>
<feature type="binding site" evidence="8">
    <location>
        <position position="139"/>
    </location>
    <ligand>
        <name>L-histidine</name>
        <dbReference type="ChEBI" id="CHEBI:57595"/>
    </ligand>
</feature>
<dbReference type="CDD" id="cd00773">
    <property type="entry name" value="HisRS-like_core"/>
    <property type="match status" value="1"/>
</dbReference>
<dbReference type="InterPro" id="IPR015807">
    <property type="entry name" value="His-tRNA-ligase"/>
</dbReference>
<dbReference type="EMBL" id="JAFLCK010000033">
    <property type="protein sequence ID" value="MBN8662195.1"/>
    <property type="molecule type" value="Genomic_DNA"/>
</dbReference>
<evidence type="ECO:0000256" key="8">
    <source>
        <dbReference type="PIRSR" id="PIRSR001549-1"/>
    </source>
</evidence>
<reference evidence="10" key="1">
    <citation type="submission" date="2021-02" db="EMBL/GenBank/DDBJ databases">
        <title>Genome-Resolved Metagenomics of a Microbial Community Performing Photosynthetic Biological Nutrient Removal.</title>
        <authorList>
            <person name="Mcdaniel E.A."/>
        </authorList>
    </citation>
    <scope>NUCLEOTIDE SEQUENCE</scope>
    <source>
        <strain evidence="10">UWPOB_OBS1</strain>
    </source>
</reference>
<dbReference type="PROSITE" id="PS50862">
    <property type="entry name" value="AA_TRNA_LIGASE_II"/>
    <property type="match status" value="1"/>
</dbReference>
<dbReference type="GO" id="GO:0006427">
    <property type="term" value="P:histidyl-tRNA aminoacylation"/>
    <property type="evidence" value="ECO:0007669"/>
    <property type="project" value="UniProtKB-UniRule"/>
</dbReference>
<dbReference type="InterPro" id="IPR041715">
    <property type="entry name" value="HisRS-like_core"/>
</dbReference>
<dbReference type="InterPro" id="IPR004516">
    <property type="entry name" value="HisRS/HisZ"/>
</dbReference>
<proteinExistence type="inferred from homology"/>
<evidence type="ECO:0000256" key="7">
    <source>
        <dbReference type="NCBIfam" id="TIGR00442"/>
    </source>
</evidence>
<dbReference type="PANTHER" id="PTHR11476:SF7">
    <property type="entry name" value="HISTIDINE--TRNA LIGASE"/>
    <property type="match status" value="1"/>
</dbReference>
<name>A0A8J7TNU7_9BACT</name>
<dbReference type="Pfam" id="PF13393">
    <property type="entry name" value="tRNA-synt_His"/>
    <property type="match status" value="1"/>
</dbReference>
<sequence>MSIDTQISSAPQSGMRDFLPREVRLRDWAAQVITSVYEQFGFTKIETPCLENIALLKRGDGGENLQLIFEVLKRGDKLERVLKSSGNESSEEASKKLKGELADMGLRFDLTVPLVRFYSHNQQNLPNPFKSIQIGSVWRAESAQQGRYRQFTQCDIDIFGVKSELAEVELLQATSEALLKLGFENFTICINDRRLLSSLAGYCGFAEDRFESVFIALDKLDKIGLDGVSRELAGQGHSEASIENLKKLLVELAEVTGPSEKQLEVLAGKTAADTETVQALMRVISIVKEASGGKFNVQFEPSLVRGMGYYTGPIFEIKYPGYNYSIAGGGRYDRMVGKMSGRDVPACGFSIGFERIIGILMDENFEPQGSREKLALIFDENRDKLADVMKAAANLRSQGYNVLVQGKKKDMKKQIDQLPAQAVSKLCLFKGDLNNLEIKTI</sequence>
<evidence type="ECO:0000256" key="5">
    <source>
        <dbReference type="ARBA" id="ARBA00022917"/>
    </source>
</evidence>
<accession>A0A8J7TNU7</accession>
<feature type="binding site" evidence="8">
    <location>
        <begin position="109"/>
        <end position="111"/>
    </location>
    <ligand>
        <name>L-histidine</name>
        <dbReference type="ChEBI" id="CHEBI:57595"/>
    </ligand>
</feature>
<dbReference type="PIRSF" id="PIRSF001549">
    <property type="entry name" value="His-tRNA_synth"/>
    <property type="match status" value="1"/>
</dbReference>
<dbReference type="NCBIfam" id="TIGR00442">
    <property type="entry name" value="hisS"/>
    <property type="match status" value="1"/>
</dbReference>
<feature type="binding site" evidence="8">
    <location>
        <position position="305"/>
    </location>
    <ligand>
        <name>L-histidine</name>
        <dbReference type="ChEBI" id="CHEBI:57595"/>
    </ligand>
</feature>
<feature type="binding site" evidence="8">
    <location>
        <begin position="309"/>
        <end position="310"/>
    </location>
    <ligand>
        <name>L-histidine</name>
        <dbReference type="ChEBI" id="CHEBI:57595"/>
    </ligand>
</feature>
<dbReference type="EC" id="6.1.1.21" evidence="2 7"/>
<dbReference type="InterPro" id="IPR045864">
    <property type="entry name" value="aa-tRNA-synth_II/BPL/LPL"/>
</dbReference>
<organism evidence="10 11">
    <name type="scientific">Candidatus Obscuribacter phosphatis</name>
    <dbReference type="NCBI Taxonomy" id="1906157"/>
    <lineage>
        <taxon>Bacteria</taxon>
        <taxon>Bacillati</taxon>
        <taxon>Candidatus Melainabacteria</taxon>
        <taxon>Candidatus Obscuribacterales</taxon>
        <taxon>Candidatus Obscuribacteraceae</taxon>
        <taxon>Candidatus Obscuribacter</taxon>
    </lineage>
</organism>
<evidence type="ECO:0000256" key="3">
    <source>
        <dbReference type="ARBA" id="ARBA00022741"/>
    </source>
</evidence>
<protein>
    <recommendedName>
        <fullName evidence="2 7">Histidine--tRNA ligase</fullName>
        <ecNumber evidence="2 7">6.1.1.21</ecNumber>
    </recommendedName>
</protein>
<evidence type="ECO:0000313" key="11">
    <source>
        <dbReference type="Proteomes" id="UP000664277"/>
    </source>
</evidence>
<dbReference type="GO" id="GO:0004821">
    <property type="term" value="F:histidine-tRNA ligase activity"/>
    <property type="evidence" value="ECO:0007669"/>
    <property type="project" value="UniProtKB-UniRule"/>
</dbReference>